<dbReference type="Gene3D" id="3.10.10.10">
    <property type="entry name" value="HIV Type 1 Reverse Transcriptase, subunit A, domain 1"/>
    <property type="match status" value="1"/>
</dbReference>
<keyword evidence="1" id="KW-0645">Protease</keyword>
<dbReference type="PANTHER" id="PTHR24559:SF450">
    <property type="entry name" value="RNA-DIRECTED DNA POLYMERASE HOMOLOG"/>
    <property type="match status" value="1"/>
</dbReference>
<protein>
    <submittedName>
        <fullName evidence="9">Transposon Tf2-9 polyprotein</fullName>
    </submittedName>
</protein>
<evidence type="ECO:0000313" key="10">
    <source>
        <dbReference type="Proteomes" id="UP000321947"/>
    </source>
</evidence>
<dbReference type="GO" id="GO:0003964">
    <property type="term" value="F:RNA-directed DNA polymerase activity"/>
    <property type="evidence" value="ECO:0007669"/>
    <property type="project" value="UniProtKB-KW"/>
</dbReference>
<keyword evidence="7" id="KW-0695">RNA-directed DNA polymerase</keyword>
<dbReference type="InterPro" id="IPR043128">
    <property type="entry name" value="Rev_trsase/Diguanyl_cyclase"/>
</dbReference>
<dbReference type="PROSITE" id="PS50878">
    <property type="entry name" value="RT_POL"/>
    <property type="match status" value="1"/>
</dbReference>
<dbReference type="PANTHER" id="PTHR24559">
    <property type="entry name" value="TRANSPOSON TY3-I GAG-POL POLYPROTEIN"/>
    <property type="match status" value="1"/>
</dbReference>
<keyword evidence="2" id="KW-0808">Transferase</keyword>
<dbReference type="GO" id="GO:0008233">
    <property type="term" value="F:peptidase activity"/>
    <property type="evidence" value="ECO:0007669"/>
    <property type="project" value="UniProtKB-KW"/>
</dbReference>
<dbReference type="Proteomes" id="UP000321947">
    <property type="component" value="Unassembled WGS sequence"/>
</dbReference>
<evidence type="ECO:0000259" key="8">
    <source>
        <dbReference type="PROSITE" id="PS50878"/>
    </source>
</evidence>
<feature type="domain" description="Reverse transcriptase" evidence="8">
    <location>
        <begin position="202"/>
        <end position="388"/>
    </location>
</feature>
<sequence length="484" mass="55922">MFVVVNENEEYEIIEEKEPEDKELAVMEVKENNKAYVELSINSVVGLNDPGTMKIPIKETAHYGVILGSDTTIQGKGVCEGVEIQLKNWKLKEEFLPLELGGVDVILEQDEGYLVECRVMKIMNSEKKEQQWIDASVVETNPVHMMLKQFEDVFEWPEKLLPRREIEHHIHLKDGTDPINVRLYIYGYHQKEEMEKLVEEMLIFGVIRPSKSPFSSLVLLVKKKDGSWRFCVDYRAVNNATVPDKFSIPVMEELFDELNGATLFSKIDLKSGYHQIRMAEEDIQKTAFRTQEEHYEFLVMPFGLTNAPATFQALMNTIFKPYLRKFVLVFFDDIVIYSRDEKEHVQHMEKVFSILRGVEVDPEKIKSVADWPKPTTVREVRGFLGLTGYYRRFVQHYGSIAAPLTQLLKKGGFKWNEEAEEAFEKLKKAMMALLVLALLSFNLPFEVETDASGYGVGAILIQFKRPIAILWQYETRPNLSAKEN</sequence>
<evidence type="ECO:0000256" key="2">
    <source>
        <dbReference type="ARBA" id="ARBA00022679"/>
    </source>
</evidence>
<keyword evidence="5" id="KW-0255">Endonuclease</keyword>
<evidence type="ECO:0000256" key="7">
    <source>
        <dbReference type="ARBA" id="ARBA00022918"/>
    </source>
</evidence>
<dbReference type="FunFam" id="3.30.70.270:FF:000020">
    <property type="entry name" value="Transposon Tf2-6 polyprotein-like Protein"/>
    <property type="match status" value="1"/>
</dbReference>
<dbReference type="Pfam" id="PF17919">
    <property type="entry name" value="RT_RNaseH_2"/>
    <property type="match status" value="1"/>
</dbReference>
<dbReference type="SUPFAM" id="SSF56672">
    <property type="entry name" value="DNA/RNA polymerases"/>
    <property type="match status" value="1"/>
</dbReference>
<evidence type="ECO:0000256" key="6">
    <source>
        <dbReference type="ARBA" id="ARBA00022801"/>
    </source>
</evidence>
<proteinExistence type="predicted"/>
<dbReference type="AlphaFoldDB" id="A0A5D3E7K8"/>
<keyword evidence="4" id="KW-0540">Nuclease</keyword>
<dbReference type="GO" id="GO:0006508">
    <property type="term" value="P:proteolysis"/>
    <property type="evidence" value="ECO:0007669"/>
    <property type="project" value="UniProtKB-KW"/>
</dbReference>
<dbReference type="InterPro" id="IPR043502">
    <property type="entry name" value="DNA/RNA_pol_sf"/>
</dbReference>
<reference evidence="9 10" key="1">
    <citation type="submission" date="2019-08" db="EMBL/GenBank/DDBJ databases">
        <title>Draft genome sequences of two oriental melons (Cucumis melo L. var makuwa).</title>
        <authorList>
            <person name="Kwon S.-Y."/>
        </authorList>
    </citation>
    <scope>NUCLEOTIDE SEQUENCE [LARGE SCALE GENOMIC DNA]</scope>
    <source>
        <strain evidence="10">cv. Chang Bougi</strain>
        <tissue evidence="9">Leaf</tissue>
    </source>
</reference>
<dbReference type="EMBL" id="SSTD01000132">
    <property type="protein sequence ID" value="TYK31571.1"/>
    <property type="molecule type" value="Genomic_DNA"/>
</dbReference>
<dbReference type="FunFam" id="3.10.10.10:FF:000007">
    <property type="entry name" value="Retrovirus-related Pol polyprotein from transposon 17.6-like Protein"/>
    <property type="match status" value="1"/>
</dbReference>
<gene>
    <name evidence="9" type="ORF">E5676_scaffold172G00650</name>
</gene>
<dbReference type="InterPro" id="IPR041577">
    <property type="entry name" value="RT_RNaseH_2"/>
</dbReference>
<dbReference type="Pfam" id="PF00078">
    <property type="entry name" value="RVT_1"/>
    <property type="match status" value="1"/>
</dbReference>
<keyword evidence="6" id="KW-0378">Hydrolase</keyword>
<evidence type="ECO:0000256" key="4">
    <source>
        <dbReference type="ARBA" id="ARBA00022722"/>
    </source>
</evidence>
<dbReference type="Gene3D" id="3.30.70.270">
    <property type="match status" value="2"/>
</dbReference>
<dbReference type="GO" id="GO:0004519">
    <property type="term" value="F:endonuclease activity"/>
    <property type="evidence" value="ECO:0007669"/>
    <property type="project" value="UniProtKB-KW"/>
</dbReference>
<dbReference type="InterPro" id="IPR053134">
    <property type="entry name" value="RNA-dir_DNA_polymerase"/>
</dbReference>
<organism evidence="9 10">
    <name type="scientific">Cucumis melo var. makuwa</name>
    <name type="common">Oriental melon</name>
    <dbReference type="NCBI Taxonomy" id="1194695"/>
    <lineage>
        <taxon>Eukaryota</taxon>
        <taxon>Viridiplantae</taxon>
        <taxon>Streptophyta</taxon>
        <taxon>Embryophyta</taxon>
        <taxon>Tracheophyta</taxon>
        <taxon>Spermatophyta</taxon>
        <taxon>Magnoliopsida</taxon>
        <taxon>eudicotyledons</taxon>
        <taxon>Gunneridae</taxon>
        <taxon>Pentapetalae</taxon>
        <taxon>rosids</taxon>
        <taxon>fabids</taxon>
        <taxon>Cucurbitales</taxon>
        <taxon>Cucurbitaceae</taxon>
        <taxon>Benincaseae</taxon>
        <taxon>Cucumis</taxon>
    </lineage>
</organism>
<evidence type="ECO:0000256" key="3">
    <source>
        <dbReference type="ARBA" id="ARBA00022695"/>
    </source>
</evidence>
<comment type="caution">
    <text evidence="9">The sequence shown here is derived from an EMBL/GenBank/DDBJ whole genome shotgun (WGS) entry which is preliminary data.</text>
</comment>
<dbReference type="CDD" id="cd01647">
    <property type="entry name" value="RT_LTR"/>
    <property type="match status" value="1"/>
</dbReference>
<evidence type="ECO:0000256" key="5">
    <source>
        <dbReference type="ARBA" id="ARBA00022759"/>
    </source>
</evidence>
<evidence type="ECO:0000313" key="9">
    <source>
        <dbReference type="EMBL" id="TYK31571.1"/>
    </source>
</evidence>
<accession>A0A5D3E7K8</accession>
<evidence type="ECO:0000256" key="1">
    <source>
        <dbReference type="ARBA" id="ARBA00022670"/>
    </source>
</evidence>
<keyword evidence="3" id="KW-0548">Nucleotidyltransferase</keyword>
<name>A0A5D3E7K8_CUCMM</name>
<dbReference type="InterPro" id="IPR000477">
    <property type="entry name" value="RT_dom"/>
</dbReference>